<dbReference type="OrthoDB" id="669038at2"/>
<dbReference type="AlphaFoldDB" id="A0A1G6PL05"/>
<dbReference type="Proteomes" id="UP000198757">
    <property type="component" value="Unassembled WGS sequence"/>
</dbReference>
<protein>
    <submittedName>
        <fullName evidence="1">Uncharacterized protein</fullName>
    </submittedName>
</protein>
<evidence type="ECO:0000313" key="2">
    <source>
        <dbReference type="Proteomes" id="UP000198757"/>
    </source>
</evidence>
<proteinExistence type="predicted"/>
<dbReference type="EMBL" id="FMZO01000004">
    <property type="protein sequence ID" value="SDC80035.1"/>
    <property type="molecule type" value="Genomic_DNA"/>
</dbReference>
<evidence type="ECO:0000313" key="1">
    <source>
        <dbReference type="EMBL" id="SDC80035.1"/>
    </source>
</evidence>
<dbReference type="STRING" id="1285928.SAMN04487894_10452"/>
<accession>A0A1G6PL05</accession>
<sequence length="178" mass="21232">MLYFSNYIKPVGKKIRFLFIIIGRFFRIVFRRRKDIELLQLFYAEKYLFDNSYLVIRYRFRNALWYNFKNIKRTTEKEILILNLKNVPAIPVELVVQGFFRKRKILISAIAEKTIGSKSFSIELRELNITEKGIKAQLSNYSKLTVTISDIKLKHSRVKLNHPNVQFNHSSFSQTDFI</sequence>
<dbReference type="RefSeq" id="WP_143019704.1">
    <property type="nucleotide sequence ID" value="NZ_FMZO01000004.1"/>
</dbReference>
<name>A0A1G6PL05_NIADE</name>
<gene>
    <name evidence="1" type="ORF">SAMN04487894_10452</name>
</gene>
<reference evidence="2" key="1">
    <citation type="submission" date="2016-10" db="EMBL/GenBank/DDBJ databases">
        <authorList>
            <person name="Varghese N."/>
            <person name="Submissions S."/>
        </authorList>
    </citation>
    <scope>NUCLEOTIDE SEQUENCE [LARGE SCALE GENOMIC DNA]</scope>
    <source>
        <strain evidence="2">DSM 25811 / CCM 8410 / LMG 26954 / E90</strain>
    </source>
</reference>
<organism evidence="1 2">
    <name type="scientific">Niabella drilacis (strain DSM 25811 / CCM 8410 / CCUG 62505 / LMG 26954 / E90)</name>
    <dbReference type="NCBI Taxonomy" id="1285928"/>
    <lineage>
        <taxon>Bacteria</taxon>
        <taxon>Pseudomonadati</taxon>
        <taxon>Bacteroidota</taxon>
        <taxon>Chitinophagia</taxon>
        <taxon>Chitinophagales</taxon>
        <taxon>Chitinophagaceae</taxon>
        <taxon>Niabella</taxon>
    </lineage>
</organism>
<keyword evidence="2" id="KW-1185">Reference proteome</keyword>